<dbReference type="EMBL" id="JXTP01000033">
    <property type="protein sequence ID" value="KIU28268.1"/>
    <property type="molecule type" value="Genomic_DNA"/>
</dbReference>
<dbReference type="Gene3D" id="3.90.550.10">
    <property type="entry name" value="Spore Coat Polysaccharide Biosynthesis Protein SpsA, Chain A"/>
    <property type="match status" value="1"/>
</dbReference>
<organism evidence="1 2">
    <name type="scientific">Sphingomonas melonis</name>
    <dbReference type="NCBI Taxonomy" id="152682"/>
    <lineage>
        <taxon>Bacteria</taxon>
        <taxon>Pseudomonadati</taxon>
        <taxon>Pseudomonadota</taxon>
        <taxon>Alphaproteobacteria</taxon>
        <taxon>Sphingomonadales</taxon>
        <taxon>Sphingomonadaceae</taxon>
        <taxon>Sphingomonas</taxon>
    </lineage>
</organism>
<proteinExistence type="predicted"/>
<dbReference type="InterPro" id="IPR029044">
    <property type="entry name" value="Nucleotide-diphossugar_trans"/>
</dbReference>
<gene>
    <name evidence="1" type="ORF">SR41_08715</name>
</gene>
<dbReference type="Proteomes" id="UP000033203">
    <property type="component" value="Unassembled WGS sequence"/>
</dbReference>
<name>A0A0D1K3S1_9SPHN</name>
<dbReference type="AlphaFoldDB" id="A0A0D1K3S1"/>
<sequence>MTEVDDQAKHVTSLHVATWDDVRRLQGMTGIEALIIDARTIKFDGLLPVALRRAFAAVMPGGHITIVDEGRGRSEPPVLDLTFNQVRQTVLKFLGHGCELVKLDPAGRITMQRTQPALPQAWSAGVMYSGMAAEEPTMRHCLDALVAQPELAGGKGEIVVCGPYDGHRTFLADYPTVRYLAVDEVEDGHGRFLLAKKKNILVDNLTHARMVVLHARVVLAPDALARVPAEFDILAPNIARIRRNGSAEAYMSLAQIDRPWPGYMLRRRTLMLRDVRGCDPLRLHAAGPCYVDGGAVFVTRPVFDRCRMDDRLGWAEGEDVDWCMRAFLSGFVSDLAIEARATSLTSKWTDHTLPGSVEQLARRATGLVQQWRGRLRHIARPSLR</sequence>
<comment type="caution">
    <text evidence="1">The sequence shown here is derived from an EMBL/GenBank/DDBJ whole genome shotgun (WGS) entry which is preliminary data.</text>
</comment>
<dbReference type="SUPFAM" id="SSF53448">
    <property type="entry name" value="Nucleotide-diphospho-sugar transferases"/>
    <property type="match status" value="1"/>
</dbReference>
<dbReference type="PATRIC" id="fig|1549858.7.peg.659"/>
<accession>A0A0D1K3S1</accession>
<reference evidence="1 2" key="1">
    <citation type="submission" date="2015-01" db="EMBL/GenBank/DDBJ databases">
        <title>Genome of Sphingomonas taxi strain 30a.</title>
        <authorList>
            <person name="Eevers N."/>
            <person name="Van Hamme J."/>
            <person name="Bottos E."/>
            <person name="Weyens N."/>
            <person name="Vangronsveld J."/>
        </authorList>
    </citation>
    <scope>NUCLEOTIDE SEQUENCE [LARGE SCALE GENOMIC DNA]</scope>
    <source>
        <strain evidence="1 2">30a</strain>
    </source>
</reference>
<evidence type="ECO:0000313" key="2">
    <source>
        <dbReference type="Proteomes" id="UP000033203"/>
    </source>
</evidence>
<evidence type="ECO:0000313" key="1">
    <source>
        <dbReference type="EMBL" id="KIU28268.1"/>
    </source>
</evidence>
<protein>
    <submittedName>
        <fullName evidence="1">Uncharacterized protein</fullName>
    </submittedName>
</protein>